<proteinExistence type="predicted"/>
<dbReference type="Proteomes" id="UP000823388">
    <property type="component" value="Chromosome 3K"/>
</dbReference>
<protein>
    <submittedName>
        <fullName evidence="2">Uncharacterized protein</fullName>
    </submittedName>
</protein>
<evidence type="ECO:0000313" key="2">
    <source>
        <dbReference type="EMBL" id="KAG2624506.1"/>
    </source>
</evidence>
<accession>A0A8T0UTM5</accession>
<evidence type="ECO:0000313" key="3">
    <source>
        <dbReference type="Proteomes" id="UP000823388"/>
    </source>
</evidence>
<reference evidence="2" key="1">
    <citation type="submission" date="2020-05" db="EMBL/GenBank/DDBJ databases">
        <title>WGS assembly of Panicum virgatum.</title>
        <authorList>
            <person name="Lovell J.T."/>
            <person name="Jenkins J."/>
            <person name="Shu S."/>
            <person name="Juenger T.E."/>
            <person name="Schmutz J."/>
        </authorList>
    </citation>
    <scope>NUCLEOTIDE SEQUENCE</scope>
    <source>
        <strain evidence="2">AP13</strain>
    </source>
</reference>
<feature type="compositionally biased region" description="Pro residues" evidence="1">
    <location>
        <begin position="30"/>
        <end position="39"/>
    </location>
</feature>
<keyword evidence="3" id="KW-1185">Reference proteome</keyword>
<sequence>MDPTHLQTKHMGREGRGSGCIQPPPHERPPPAQGAPPLPALGARRRPMVPPPPPLGRRPSSPLRRRRRRGLLPAAPPPIFVRRRRPFGRRRRLLQHRRLRASQCCRRAPPCAAECSAMEGVVLCCTAASIYLLSWLRVVPPWLAAGLRTGEPLGGGARRCTAATQPSGGWMPSLVVRGSSSMASTLVAWHPVPLVIGEAAFATRSAMKFRRVMAMASGEEASAQVAEAGTRATSSFFRSLASWPCSSQRVQVPKL</sequence>
<feature type="region of interest" description="Disordered" evidence="1">
    <location>
        <begin position="1"/>
        <end position="79"/>
    </location>
</feature>
<evidence type="ECO:0000256" key="1">
    <source>
        <dbReference type="SAM" id="MobiDB-lite"/>
    </source>
</evidence>
<name>A0A8T0UTM5_PANVG</name>
<dbReference type="EMBL" id="CM029041">
    <property type="protein sequence ID" value="KAG2624506.1"/>
    <property type="molecule type" value="Genomic_DNA"/>
</dbReference>
<organism evidence="2 3">
    <name type="scientific">Panicum virgatum</name>
    <name type="common">Blackwell switchgrass</name>
    <dbReference type="NCBI Taxonomy" id="38727"/>
    <lineage>
        <taxon>Eukaryota</taxon>
        <taxon>Viridiplantae</taxon>
        <taxon>Streptophyta</taxon>
        <taxon>Embryophyta</taxon>
        <taxon>Tracheophyta</taxon>
        <taxon>Spermatophyta</taxon>
        <taxon>Magnoliopsida</taxon>
        <taxon>Liliopsida</taxon>
        <taxon>Poales</taxon>
        <taxon>Poaceae</taxon>
        <taxon>PACMAD clade</taxon>
        <taxon>Panicoideae</taxon>
        <taxon>Panicodae</taxon>
        <taxon>Paniceae</taxon>
        <taxon>Panicinae</taxon>
        <taxon>Panicum</taxon>
        <taxon>Panicum sect. Hiantes</taxon>
    </lineage>
</organism>
<dbReference type="AlphaFoldDB" id="A0A8T0UTM5"/>
<comment type="caution">
    <text evidence="2">The sequence shown here is derived from an EMBL/GenBank/DDBJ whole genome shotgun (WGS) entry which is preliminary data.</text>
</comment>
<gene>
    <name evidence="2" type="ORF">PVAP13_3KG138800</name>
</gene>